<evidence type="ECO:0000313" key="3">
    <source>
        <dbReference type="Proteomes" id="UP000198656"/>
    </source>
</evidence>
<dbReference type="Proteomes" id="UP000198656">
    <property type="component" value="Unassembled WGS sequence"/>
</dbReference>
<accession>A0A1G8L443</accession>
<evidence type="ECO:0000313" key="2">
    <source>
        <dbReference type="EMBL" id="SDI50439.1"/>
    </source>
</evidence>
<proteinExistence type="predicted"/>
<name>A0A1G8L443_9FIRM</name>
<gene>
    <name evidence="2" type="ORF">SAMN05443529_14419</name>
</gene>
<dbReference type="AlphaFoldDB" id="A0A1G8L443"/>
<dbReference type="Pfam" id="PF13817">
    <property type="entry name" value="DDE_Tnp_IS66_C"/>
    <property type="match status" value="1"/>
</dbReference>
<keyword evidence="3" id="KW-1185">Reference proteome</keyword>
<dbReference type="STRING" id="1121419.SAMN05443529_14419"/>
<dbReference type="InterPro" id="IPR039552">
    <property type="entry name" value="IS66_C"/>
</dbReference>
<protein>
    <submittedName>
        <fullName evidence="2">IS66 C-terminal element</fullName>
    </submittedName>
</protein>
<evidence type="ECO:0000259" key="1">
    <source>
        <dbReference type="Pfam" id="PF13817"/>
    </source>
</evidence>
<sequence>MDTREATRNYRLNHWTEIVRECRSSGQTVAVYSMIESAKANGLNPYKYLCFIFRELPRVQFGQYPEFLEDYLPWSPDVQAVLNRAKT</sequence>
<reference evidence="3" key="1">
    <citation type="submission" date="2016-10" db="EMBL/GenBank/DDBJ databases">
        <authorList>
            <person name="Varghese N."/>
            <person name="Submissions S."/>
        </authorList>
    </citation>
    <scope>NUCLEOTIDE SEQUENCE [LARGE SCALE GENOMIC DNA]</scope>
    <source>
        <strain evidence="3">DSM 8344</strain>
    </source>
</reference>
<feature type="domain" description="Transposase IS66 C-terminal" evidence="1">
    <location>
        <begin position="33"/>
        <end position="74"/>
    </location>
</feature>
<organism evidence="2 3">
    <name type="scientific">Desulfosporosinus hippei DSM 8344</name>
    <dbReference type="NCBI Taxonomy" id="1121419"/>
    <lineage>
        <taxon>Bacteria</taxon>
        <taxon>Bacillati</taxon>
        <taxon>Bacillota</taxon>
        <taxon>Clostridia</taxon>
        <taxon>Eubacteriales</taxon>
        <taxon>Desulfitobacteriaceae</taxon>
        <taxon>Desulfosporosinus</taxon>
    </lineage>
</organism>
<dbReference type="EMBL" id="FNCP01000044">
    <property type="protein sequence ID" value="SDI50439.1"/>
    <property type="molecule type" value="Genomic_DNA"/>
</dbReference>